<dbReference type="EMBL" id="OBEI01000012">
    <property type="protein sequence ID" value="SNZ10985.1"/>
    <property type="molecule type" value="Genomic_DNA"/>
</dbReference>
<dbReference type="SUPFAM" id="SSF53137">
    <property type="entry name" value="Translational machinery components"/>
    <property type="match status" value="1"/>
</dbReference>
<dbReference type="PANTHER" id="PTHR12899:SF3">
    <property type="entry name" value="LARGE RIBOSOMAL SUBUNIT PROTEIN UL18M"/>
    <property type="match status" value="1"/>
</dbReference>
<keyword evidence="5 7" id="KW-0687">Ribonucleoprotein</keyword>
<evidence type="ECO:0000256" key="7">
    <source>
        <dbReference type="HAMAP-Rule" id="MF_01337"/>
    </source>
</evidence>
<dbReference type="PANTHER" id="PTHR12899">
    <property type="entry name" value="39S RIBOSOMAL PROTEIN L18, MITOCHONDRIAL"/>
    <property type="match status" value="1"/>
</dbReference>
<dbReference type="Gene3D" id="3.30.420.100">
    <property type="match status" value="1"/>
</dbReference>
<dbReference type="GO" id="GO:0008097">
    <property type="term" value="F:5S rRNA binding"/>
    <property type="evidence" value="ECO:0007669"/>
    <property type="project" value="TreeGrafter"/>
</dbReference>
<gene>
    <name evidence="7" type="primary">rplR</name>
    <name evidence="8" type="ORF">SAMN06265182_1977</name>
</gene>
<dbReference type="AlphaFoldDB" id="A0A285NNE9"/>
<dbReference type="Pfam" id="PF00861">
    <property type="entry name" value="Ribosomal_L18p"/>
    <property type="match status" value="1"/>
</dbReference>
<organism evidence="8 9">
    <name type="scientific">Persephonella hydrogeniphila</name>
    <dbReference type="NCBI Taxonomy" id="198703"/>
    <lineage>
        <taxon>Bacteria</taxon>
        <taxon>Pseudomonadati</taxon>
        <taxon>Aquificota</taxon>
        <taxon>Aquificia</taxon>
        <taxon>Aquificales</taxon>
        <taxon>Hydrogenothermaceae</taxon>
        <taxon>Persephonella</taxon>
    </lineage>
</organism>
<proteinExistence type="inferred from homology"/>
<protein>
    <recommendedName>
        <fullName evidence="6 7">Large ribosomal subunit protein uL18</fullName>
    </recommendedName>
</protein>
<evidence type="ECO:0000256" key="1">
    <source>
        <dbReference type="ARBA" id="ARBA00007116"/>
    </source>
</evidence>
<accession>A0A285NNE9</accession>
<dbReference type="FunFam" id="3.30.420.100:FF:000001">
    <property type="entry name" value="50S ribosomal protein L18"/>
    <property type="match status" value="1"/>
</dbReference>
<evidence type="ECO:0000313" key="9">
    <source>
        <dbReference type="Proteomes" id="UP000219036"/>
    </source>
</evidence>
<reference evidence="9" key="1">
    <citation type="submission" date="2017-09" db="EMBL/GenBank/DDBJ databases">
        <authorList>
            <person name="Varghese N."/>
            <person name="Submissions S."/>
        </authorList>
    </citation>
    <scope>NUCLEOTIDE SEQUENCE [LARGE SCALE GENOMIC DNA]</scope>
    <source>
        <strain evidence="9">DSM 15103</strain>
    </source>
</reference>
<evidence type="ECO:0000256" key="5">
    <source>
        <dbReference type="ARBA" id="ARBA00023274"/>
    </source>
</evidence>
<evidence type="ECO:0000256" key="2">
    <source>
        <dbReference type="ARBA" id="ARBA00022730"/>
    </source>
</evidence>
<dbReference type="Proteomes" id="UP000219036">
    <property type="component" value="Unassembled WGS sequence"/>
</dbReference>
<keyword evidence="3 7" id="KW-0694">RNA-binding</keyword>
<dbReference type="CDD" id="cd00432">
    <property type="entry name" value="Ribosomal_L18_L5e"/>
    <property type="match status" value="1"/>
</dbReference>
<dbReference type="GO" id="GO:0022625">
    <property type="term" value="C:cytosolic large ribosomal subunit"/>
    <property type="evidence" value="ECO:0007669"/>
    <property type="project" value="TreeGrafter"/>
</dbReference>
<dbReference type="GO" id="GO:0006412">
    <property type="term" value="P:translation"/>
    <property type="evidence" value="ECO:0007669"/>
    <property type="project" value="UniProtKB-UniRule"/>
</dbReference>
<comment type="subunit">
    <text evidence="7">Part of the 50S ribosomal subunit; part of the 5S rRNA/L5/L18/L25 subcomplex. Contacts the 5S and 23S rRNAs.</text>
</comment>
<dbReference type="GO" id="GO:0003735">
    <property type="term" value="F:structural constituent of ribosome"/>
    <property type="evidence" value="ECO:0007669"/>
    <property type="project" value="InterPro"/>
</dbReference>
<comment type="function">
    <text evidence="7">This is one of the proteins that bind and probably mediate the attachment of the 5S RNA into the large ribosomal subunit, where it forms part of the central protuberance.</text>
</comment>
<dbReference type="RefSeq" id="WP_097001119.1">
    <property type="nucleotide sequence ID" value="NZ_OBEI01000012.1"/>
</dbReference>
<evidence type="ECO:0000256" key="6">
    <source>
        <dbReference type="ARBA" id="ARBA00035197"/>
    </source>
</evidence>
<evidence type="ECO:0000256" key="3">
    <source>
        <dbReference type="ARBA" id="ARBA00022884"/>
    </source>
</evidence>
<dbReference type="NCBIfam" id="TIGR00060">
    <property type="entry name" value="L18_bact"/>
    <property type="match status" value="1"/>
</dbReference>
<keyword evidence="2 7" id="KW-0699">rRNA-binding</keyword>
<dbReference type="OrthoDB" id="9810939at2"/>
<dbReference type="HAMAP" id="MF_01337_B">
    <property type="entry name" value="Ribosomal_uL18_B"/>
    <property type="match status" value="1"/>
</dbReference>
<evidence type="ECO:0000313" key="8">
    <source>
        <dbReference type="EMBL" id="SNZ10985.1"/>
    </source>
</evidence>
<evidence type="ECO:0000256" key="4">
    <source>
        <dbReference type="ARBA" id="ARBA00022980"/>
    </source>
</evidence>
<keyword evidence="9" id="KW-1185">Reference proteome</keyword>
<dbReference type="InterPro" id="IPR057268">
    <property type="entry name" value="Ribosomal_L18"/>
</dbReference>
<dbReference type="InterPro" id="IPR005484">
    <property type="entry name" value="Ribosomal_uL18_bac/plant/anim"/>
</dbReference>
<comment type="similarity">
    <text evidence="1 7">Belongs to the universal ribosomal protein uL18 family.</text>
</comment>
<keyword evidence="4 7" id="KW-0689">Ribosomal protein</keyword>
<name>A0A285NNE9_9AQUI</name>
<dbReference type="InterPro" id="IPR004389">
    <property type="entry name" value="Ribosomal_uL18_bac-type"/>
</dbReference>
<sequence length="123" mass="13994">MAVKTRRQKRIIRHKRIRKKVFGTADRPRMAFFKSLNNLYVQIIDDEAGKTLVSASTIDKDFVEKYGVRGGKNIEMAKKLGEFIAEKALSKGIENVVFDRGGFIYHGKVKAFAEAAREKGLKF</sequence>